<protein>
    <submittedName>
        <fullName evidence="5">AraC family transcriptional regulator</fullName>
    </submittedName>
</protein>
<dbReference type="InterPro" id="IPR037923">
    <property type="entry name" value="HTH-like"/>
</dbReference>
<dbReference type="Proteomes" id="UP000276128">
    <property type="component" value="Unassembled WGS sequence"/>
</dbReference>
<feature type="domain" description="HTH araC/xylS-type" evidence="4">
    <location>
        <begin position="156"/>
        <end position="254"/>
    </location>
</feature>
<comment type="caution">
    <text evidence="5">The sequence shown here is derived from an EMBL/GenBank/DDBJ whole genome shotgun (WGS) entry which is preliminary data.</text>
</comment>
<dbReference type="PANTHER" id="PTHR43280">
    <property type="entry name" value="ARAC-FAMILY TRANSCRIPTIONAL REGULATOR"/>
    <property type="match status" value="1"/>
</dbReference>
<dbReference type="Pfam" id="PF02311">
    <property type="entry name" value="AraC_binding"/>
    <property type="match status" value="1"/>
</dbReference>
<dbReference type="OrthoDB" id="345425at2"/>
<dbReference type="SUPFAM" id="SSF46689">
    <property type="entry name" value="Homeodomain-like"/>
    <property type="match status" value="2"/>
</dbReference>
<dbReference type="RefSeq" id="WP_126140141.1">
    <property type="nucleotide sequence ID" value="NZ_RXHU01000015.1"/>
</dbReference>
<evidence type="ECO:0000259" key="4">
    <source>
        <dbReference type="PROSITE" id="PS01124"/>
    </source>
</evidence>
<evidence type="ECO:0000313" key="6">
    <source>
        <dbReference type="Proteomes" id="UP000276128"/>
    </source>
</evidence>
<dbReference type="PROSITE" id="PS01124">
    <property type="entry name" value="HTH_ARAC_FAMILY_2"/>
    <property type="match status" value="1"/>
</dbReference>
<dbReference type="InterPro" id="IPR018062">
    <property type="entry name" value="HTH_AraC-typ_CS"/>
</dbReference>
<keyword evidence="1" id="KW-0805">Transcription regulation</keyword>
<evidence type="ECO:0000256" key="2">
    <source>
        <dbReference type="ARBA" id="ARBA00023125"/>
    </source>
</evidence>
<dbReference type="Pfam" id="PF12833">
    <property type="entry name" value="HTH_18"/>
    <property type="match status" value="1"/>
</dbReference>
<keyword evidence="2" id="KW-0238">DNA-binding</keyword>
<evidence type="ECO:0000313" key="5">
    <source>
        <dbReference type="EMBL" id="RTE10678.1"/>
    </source>
</evidence>
<evidence type="ECO:0000256" key="3">
    <source>
        <dbReference type="ARBA" id="ARBA00023163"/>
    </source>
</evidence>
<dbReference type="GO" id="GO:0043565">
    <property type="term" value="F:sequence-specific DNA binding"/>
    <property type="evidence" value="ECO:0007669"/>
    <property type="project" value="InterPro"/>
</dbReference>
<dbReference type="InterPro" id="IPR009057">
    <property type="entry name" value="Homeodomain-like_sf"/>
</dbReference>
<dbReference type="InterPro" id="IPR003313">
    <property type="entry name" value="AraC-bd"/>
</dbReference>
<dbReference type="PANTHER" id="PTHR43280:SF2">
    <property type="entry name" value="HTH-TYPE TRANSCRIPTIONAL REGULATOR EXSA"/>
    <property type="match status" value="1"/>
</dbReference>
<proteinExistence type="predicted"/>
<keyword evidence="6" id="KW-1185">Reference proteome</keyword>
<evidence type="ECO:0000256" key="1">
    <source>
        <dbReference type="ARBA" id="ARBA00023015"/>
    </source>
</evidence>
<sequence length="259" mass="29919">MLELVSVYLDDMHAEWRKEAEATLTDILILVTHGSVLYTLEDETLLLEKGDLLLIRKGVMRAGENAADGPHQKYSAHFHLDERGRELLADTGGYRMLRARSYDYMKQRFTILSQHWFGQLPFADVICSGIAIELLGCFVQETMDSRFTSVKLRLMSEVQKYIAAHYREPIRIEELARLVDRAPNYVTQSFKEVTGLTPISYMHQVRVHAARDLILNTRMTIREVSDYLGYSDQAHFNRVFKKTMGYPPSSIVREVQRLT</sequence>
<dbReference type="PROSITE" id="PS00041">
    <property type="entry name" value="HTH_ARAC_FAMILY_1"/>
    <property type="match status" value="1"/>
</dbReference>
<organism evidence="5 6">
    <name type="scientific">Paenibacillus whitsoniae</name>
    <dbReference type="NCBI Taxonomy" id="2496558"/>
    <lineage>
        <taxon>Bacteria</taxon>
        <taxon>Bacillati</taxon>
        <taxon>Bacillota</taxon>
        <taxon>Bacilli</taxon>
        <taxon>Bacillales</taxon>
        <taxon>Paenibacillaceae</taxon>
        <taxon>Paenibacillus</taxon>
    </lineage>
</organism>
<dbReference type="AlphaFoldDB" id="A0A430JI01"/>
<dbReference type="SMART" id="SM00342">
    <property type="entry name" value="HTH_ARAC"/>
    <property type="match status" value="1"/>
</dbReference>
<accession>A0A430JI01</accession>
<dbReference type="InterPro" id="IPR018060">
    <property type="entry name" value="HTH_AraC"/>
</dbReference>
<dbReference type="SUPFAM" id="SSF51215">
    <property type="entry name" value="Regulatory protein AraC"/>
    <property type="match status" value="1"/>
</dbReference>
<name>A0A430JI01_9BACL</name>
<dbReference type="EMBL" id="RXHU01000015">
    <property type="protein sequence ID" value="RTE10678.1"/>
    <property type="molecule type" value="Genomic_DNA"/>
</dbReference>
<reference evidence="5 6" key="1">
    <citation type="submission" date="2018-12" db="EMBL/GenBank/DDBJ databases">
        <title>Bacillus ochoae sp. nov., Paenibacillus whitsoniae sp. nov., Paenibacillus spiritus sp. nov. Isolated from the Mars Exploration Rover during spacecraft assembly.</title>
        <authorList>
            <person name="Seuylemezian A."/>
            <person name="Vaishampayan P."/>
        </authorList>
    </citation>
    <scope>NUCLEOTIDE SEQUENCE [LARGE SCALE GENOMIC DNA]</scope>
    <source>
        <strain evidence="5 6">MER 54</strain>
    </source>
</reference>
<gene>
    <name evidence="5" type="ORF">EJQ19_05235</name>
</gene>
<dbReference type="Gene3D" id="1.10.10.60">
    <property type="entry name" value="Homeodomain-like"/>
    <property type="match status" value="2"/>
</dbReference>
<dbReference type="GO" id="GO:0003700">
    <property type="term" value="F:DNA-binding transcription factor activity"/>
    <property type="evidence" value="ECO:0007669"/>
    <property type="project" value="InterPro"/>
</dbReference>
<keyword evidence="3" id="KW-0804">Transcription</keyword>